<evidence type="ECO:0000256" key="2">
    <source>
        <dbReference type="SAM" id="SignalP"/>
    </source>
</evidence>
<keyword evidence="1 2" id="KW-0732">Signal</keyword>
<proteinExistence type="predicted"/>
<reference evidence="4 5" key="1">
    <citation type="submission" date="2019-09" db="EMBL/GenBank/DDBJ databases">
        <title>Genome sequence of Roseospira marina, one of the more divergent members of the non-sulfur purple photosynthetic bacterial family, the Rhodospirillaceae.</title>
        <authorList>
            <person name="Meyer T."/>
            <person name="Kyndt J."/>
        </authorList>
    </citation>
    <scope>NUCLEOTIDE SEQUENCE [LARGE SCALE GENOMIC DNA]</scope>
    <source>
        <strain evidence="4 5">DSM 15113</strain>
    </source>
</reference>
<sequence>MIKKSILLAAVATVGLTGVAEARDQIRIVGSSTVYPFTTVVAETFGKKTGMPTPVVESTGSGGGFKLFCAGLGVEHPDFSNASRAIKKSEIETCAKNGVTAITEMKVGYDGIVLANAKSAPAFTLTKEQIYLALAKDVPVDGAWVANPNKNWSDIDSSLPDEPIEVLGPPPTSGTRDAFLELVMEPGCEELAECQGLSKDEFKARAFTMREDGGFIEAGENDNLIVQKLEANPAALGIFGFSYLDQNHDKIQGAVVEGEAPTFENIASGAYPVSRPLFVYVKTAHMGVIPGMEEFLAEYTSDAAWGPEGYLADKGLIPMPDEERAKYREAAMNKVDNVNM</sequence>
<dbReference type="AlphaFoldDB" id="A0A5M6IDZ4"/>
<gene>
    <name evidence="4" type="ORF">F1188_06430</name>
</gene>
<dbReference type="InterPro" id="IPR050811">
    <property type="entry name" value="Phosphate_ABC_transporter"/>
</dbReference>
<dbReference type="Proteomes" id="UP000324065">
    <property type="component" value="Unassembled WGS sequence"/>
</dbReference>
<organism evidence="4 5">
    <name type="scientific">Roseospira marina</name>
    <dbReference type="NCBI Taxonomy" id="140057"/>
    <lineage>
        <taxon>Bacteria</taxon>
        <taxon>Pseudomonadati</taxon>
        <taxon>Pseudomonadota</taxon>
        <taxon>Alphaproteobacteria</taxon>
        <taxon>Rhodospirillales</taxon>
        <taxon>Rhodospirillaceae</taxon>
        <taxon>Roseospira</taxon>
    </lineage>
</organism>
<dbReference type="SUPFAM" id="SSF53850">
    <property type="entry name" value="Periplasmic binding protein-like II"/>
    <property type="match status" value="1"/>
</dbReference>
<dbReference type="PANTHER" id="PTHR30570:SF1">
    <property type="entry name" value="PHOSPHATE-BINDING PROTEIN PSTS"/>
    <property type="match status" value="1"/>
</dbReference>
<dbReference type="InterPro" id="IPR024370">
    <property type="entry name" value="PBP_domain"/>
</dbReference>
<dbReference type="RefSeq" id="WP_150061565.1">
    <property type="nucleotide sequence ID" value="NZ_JACHII010000006.1"/>
</dbReference>
<dbReference type="OrthoDB" id="9790048at2"/>
<evidence type="ECO:0000256" key="1">
    <source>
        <dbReference type="ARBA" id="ARBA00022729"/>
    </source>
</evidence>
<dbReference type="PANTHER" id="PTHR30570">
    <property type="entry name" value="PERIPLASMIC PHOSPHATE BINDING COMPONENT OF PHOSPHATE ABC TRANSPORTER"/>
    <property type="match status" value="1"/>
</dbReference>
<dbReference type="CDD" id="cd13654">
    <property type="entry name" value="PBP2_phosphate_like_2"/>
    <property type="match status" value="1"/>
</dbReference>
<dbReference type="EMBL" id="VWPJ01000004">
    <property type="protein sequence ID" value="KAA5606496.1"/>
    <property type="molecule type" value="Genomic_DNA"/>
</dbReference>
<evidence type="ECO:0000259" key="3">
    <source>
        <dbReference type="Pfam" id="PF12849"/>
    </source>
</evidence>
<protein>
    <submittedName>
        <fullName evidence="4">PstS family phosphate ABC transporter substrate-binding protein</fullName>
    </submittedName>
</protein>
<dbReference type="Gene3D" id="3.40.190.10">
    <property type="entry name" value="Periplasmic binding protein-like II"/>
    <property type="match status" value="2"/>
</dbReference>
<feature type="chain" id="PRO_5024370249" evidence="2">
    <location>
        <begin position="23"/>
        <end position="340"/>
    </location>
</feature>
<name>A0A5M6IDZ4_9PROT</name>
<keyword evidence="5" id="KW-1185">Reference proteome</keyword>
<accession>A0A5M6IDZ4</accession>
<feature type="signal peptide" evidence="2">
    <location>
        <begin position="1"/>
        <end position="22"/>
    </location>
</feature>
<evidence type="ECO:0000313" key="4">
    <source>
        <dbReference type="EMBL" id="KAA5606496.1"/>
    </source>
</evidence>
<feature type="domain" description="PBP" evidence="3">
    <location>
        <begin position="19"/>
        <end position="302"/>
    </location>
</feature>
<dbReference type="Pfam" id="PF12849">
    <property type="entry name" value="PBP_like_2"/>
    <property type="match status" value="1"/>
</dbReference>
<evidence type="ECO:0000313" key="5">
    <source>
        <dbReference type="Proteomes" id="UP000324065"/>
    </source>
</evidence>
<comment type="caution">
    <text evidence="4">The sequence shown here is derived from an EMBL/GenBank/DDBJ whole genome shotgun (WGS) entry which is preliminary data.</text>
</comment>